<keyword evidence="2 4" id="KW-0378">Hydrolase</keyword>
<dbReference type="PROSITE" id="PS00659">
    <property type="entry name" value="GLYCOSYL_HYDROL_F5"/>
    <property type="match status" value="1"/>
</dbReference>
<gene>
    <name evidence="6" type="ORF">BT93_L5512</name>
</gene>
<evidence type="ECO:0000313" key="7">
    <source>
        <dbReference type="Proteomes" id="UP000806378"/>
    </source>
</evidence>
<protein>
    <recommendedName>
        <fullName evidence="5">Glycoside hydrolase family 5 domain-containing protein</fullName>
    </recommendedName>
</protein>
<dbReference type="GO" id="GO:0005576">
    <property type="term" value="C:extracellular region"/>
    <property type="evidence" value="ECO:0007669"/>
    <property type="project" value="TreeGrafter"/>
</dbReference>
<reference evidence="6" key="1">
    <citation type="submission" date="2020-05" db="EMBL/GenBank/DDBJ databases">
        <title>WGS assembly of Corymbia citriodora subspecies variegata.</title>
        <authorList>
            <person name="Barry K."/>
            <person name="Hundley H."/>
            <person name="Shu S."/>
            <person name="Jenkins J."/>
            <person name="Grimwood J."/>
            <person name="Baten A."/>
        </authorList>
    </citation>
    <scope>NUCLEOTIDE SEQUENCE</scope>
    <source>
        <strain evidence="6">CV2-018</strain>
    </source>
</reference>
<dbReference type="EMBL" id="MU096193">
    <property type="protein sequence ID" value="KAF7846036.1"/>
    <property type="molecule type" value="Genomic_DNA"/>
</dbReference>
<dbReference type="Gramene" id="rna-gnl|WGS:JABURB|Cocit.L5512.1">
    <property type="protein sequence ID" value="cds-KAF7846036.1"/>
    <property type="gene ID" value="gene-BT93_L5512"/>
</dbReference>
<evidence type="ECO:0000256" key="4">
    <source>
        <dbReference type="RuleBase" id="RU361153"/>
    </source>
</evidence>
<sequence length="358" mass="39953">MDNTVTISTLQWLRDEFSFCANVPDAAAQLQNHWNTWATLADFQKIAGSGMNLVRIPVGYWAFQKYPGDTYVQDARDYLAKAIVWARQTNLKVWIDLHGAPLSQNGFDNSGIRTNNIQWTSGDTIGFTNGIIGQIMDQFKSDADVVIGIELLNEPVMGSLPAGRGGTENYYTQGYYNVRGQSQIPVILHDGFASPSSWNDFLPGQSGIVIDHHEYQVFSSADNALSAADHVSAAYSRAATWASGQSKWLMCGEWTAAMTDCAPALNGYGIGSRYDGSYSKQNADGSYDSSYYIGSCATKNFIDQWDQPMKDNTRNYIQAQINAFEQHTQGWIFWNFKTEASAEWDYFRLLDNGIWPAM</sequence>
<dbReference type="PANTHER" id="PTHR31297">
    <property type="entry name" value="GLUCAN ENDO-1,6-BETA-GLUCOSIDASE B"/>
    <property type="match status" value="1"/>
</dbReference>
<dbReference type="SUPFAM" id="SSF51445">
    <property type="entry name" value="(Trans)glycosidases"/>
    <property type="match status" value="1"/>
</dbReference>
<dbReference type="OrthoDB" id="62120at2759"/>
<dbReference type="InterPro" id="IPR017853">
    <property type="entry name" value="GH"/>
</dbReference>
<evidence type="ECO:0000256" key="2">
    <source>
        <dbReference type="ARBA" id="ARBA00022801"/>
    </source>
</evidence>
<accession>A0A8T0CIU6</accession>
<name>A0A8T0CIU6_CORYI</name>
<dbReference type="InterPro" id="IPR018087">
    <property type="entry name" value="Glyco_hydro_5_CS"/>
</dbReference>
<keyword evidence="7" id="KW-1185">Reference proteome</keyword>
<dbReference type="Proteomes" id="UP000806378">
    <property type="component" value="Unassembled WGS sequence"/>
</dbReference>
<dbReference type="Pfam" id="PF00150">
    <property type="entry name" value="Cellulase"/>
    <property type="match status" value="1"/>
</dbReference>
<evidence type="ECO:0000256" key="3">
    <source>
        <dbReference type="ARBA" id="ARBA00023295"/>
    </source>
</evidence>
<evidence type="ECO:0000313" key="6">
    <source>
        <dbReference type="EMBL" id="KAF7846036.1"/>
    </source>
</evidence>
<evidence type="ECO:0000256" key="1">
    <source>
        <dbReference type="ARBA" id="ARBA00005641"/>
    </source>
</evidence>
<dbReference type="Gene3D" id="3.20.20.80">
    <property type="entry name" value="Glycosidases"/>
    <property type="match status" value="1"/>
</dbReference>
<organism evidence="6 7">
    <name type="scientific">Corymbia citriodora subsp. variegata</name>
    <dbReference type="NCBI Taxonomy" id="360336"/>
    <lineage>
        <taxon>Eukaryota</taxon>
        <taxon>Viridiplantae</taxon>
        <taxon>Streptophyta</taxon>
        <taxon>Embryophyta</taxon>
        <taxon>Tracheophyta</taxon>
        <taxon>Spermatophyta</taxon>
        <taxon>Magnoliopsida</taxon>
        <taxon>eudicotyledons</taxon>
        <taxon>Gunneridae</taxon>
        <taxon>Pentapetalae</taxon>
        <taxon>rosids</taxon>
        <taxon>malvids</taxon>
        <taxon>Myrtales</taxon>
        <taxon>Myrtaceae</taxon>
        <taxon>Myrtoideae</taxon>
        <taxon>Eucalypteae</taxon>
        <taxon>Corymbia</taxon>
    </lineage>
</organism>
<dbReference type="InterPro" id="IPR001547">
    <property type="entry name" value="Glyco_hydro_5"/>
</dbReference>
<dbReference type="PANTHER" id="PTHR31297:SF8">
    <property type="entry name" value="GLYCOSIDE HYDROLASE FAMILY 5 DOMAIN-CONTAINING PROTEIN"/>
    <property type="match status" value="1"/>
</dbReference>
<dbReference type="GO" id="GO:0009986">
    <property type="term" value="C:cell surface"/>
    <property type="evidence" value="ECO:0007669"/>
    <property type="project" value="TreeGrafter"/>
</dbReference>
<comment type="similarity">
    <text evidence="1 4">Belongs to the glycosyl hydrolase 5 (cellulase A) family.</text>
</comment>
<comment type="caution">
    <text evidence="6">The sequence shown here is derived from an EMBL/GenBank/DDBJ whole genome shotgun (WGS) entry which is preliminary data.</text>
</comment>
<dbReference type="GO" id="GO:0009251">
    <property type="term" value="P:glucan catabolic process"/>
    <property type="evidence" value="ECO:0007669"/>
    <property type="project" value="TreeGrafter"/>
</dbReference>
<dbReference type="InterPro" id="IPR050386">
    <property type="entry name" value="Glycosyl_hydrolase_5"/>
</dbReference>
<feature type="domain" description="Glycoside hydrolase family 5" evidence="5">
    <location>
        <begin position="30"/>
        <end position="257"/>
    </location>
</feature>
<evidence type="ECO:0000259" key="5">
    <source>
        <dbReference type="Pfam" id="PF00150"/>
    </source>
</evidence>
<dbReference type="AlphaFoldDB" id="A0A8T0CIU6"/>
<keyword evidence="3 4" id="KW-0326">Glycosidase</keyword>
<dbReference type="GO" id="GO:0004338">
    <property type="term" value="F:glucan exo-1,3-beta-glucosidase activity"/>
    <property type="evidence" value="ECO:0007669"/>
    <property type="project" value="TreeGrafter"/>
</dbReference>
<proteinExistence type="inferred from homology"/>